<keyword evidence="2" id="KW-1185">Reference proteome</keyword>
<evidence type="ECO:0000313" key="1">
    <source>
        <dbReference type="EMBL" id="KRY44789.1"/>
    </source>
</evidence>
<dbReference type="EMBL" id="JYDI01000478">
    <property type="protein sequence ID" value="KRY44789.1"/>
    <property type="molecule type" value="Genomic_DNA"/>
</dbReference>
<dbReference type="Proteomes" id="UP000054653">
    <property type="component" value="Unassembled WGS sequence"/>
</dbReference>
<name>A0A0V1C694_TRIBR</name>
<evidence type="ECO:0000313" key="2">
    <source>
        <dbReference type="Proteomes" id="UP000054653"/>
    </source>
</evidence>
<protein>
    <submittedName>
        <fullName evidence="1">Uncharacterized protein</fullName>
    </submittedName>
</protein>
<sequence length="102" mass="10952">MRCWTRLVRPRSVAPHEMALLYLRPMLTRTCLLCVEHSAPPIRGCVHSFGPLAPAPASDPTPRGLATIAKAMPGCPARAGSCSILTFEPSVIVISRVCQSTV</sequence>
<accession>A0A0V1C694</accession>
<organism evidence="1 2">
    <name type="scientific">Trichinella britovi</name>
    <name type="common">Parasitic roundworm</name>
    <dbReference type="NCBI Taxonomy" id="45882"/>
    <lineage>
        <taxon>Eukaryota</taxon>
        <taxon>Metazoa</taxon>
        <taxon>Ecdysozoa</taxon>
        <taxon>Nematoda</taxon>
        <taxon>Enoplea</taxon>
        <taxon>Dorylaimia</taxon>
        <taxon>Trichinellida</taxon>
        <taxon>Trichinellidae</taxon>
        <taxon>Trichinella</taxon>
    </lineage>
</organism>
<proteinExistence type="predicted"/>
<dbReference type="AlphaFoldDB" id="A0A0V1C694"/>
<gene>
    <name evidence="1" type="ORF">T03_10042</name>
</gene>
<reference evidence="1 2" key="1">
    <citation type="submission" date="2015-01" db="EMBL/GenBank/DDBJ databases">
        <title>Evolution of Trichinella species and genotypes.</title>
        <authorList>
            <person name="Korhonen P.K."/>
            <person name="Edoardo P."/>
            <person name="Giuseppe L.R."/>
            <person name="Gasser R.B."/>
        </authorList>
    </citation>
    <scope>NUCLEOTIDE SEQUENCE [LARGE SCALE GENOMIC DNA]</scope>
    <source>
        <strain evidence="1">ISS120</strain>
    </source>
</reference>
<comment type="caution">
    <text evidence="1">The sequence shown here is derived from an EMBL/GenBank/DDBJ whole genome shotgun (WGS) entry which is preliminary data.</text>
</comment>